<evidence type="ECO:0000256" key="2">
    <source>
        <dbReference type="ARBA" id="ARBA00022562"/>
    </source>
</evidence>
<evidence type="ECO:0000256" key="3">
    <source>
        <dbReference type="ARBA" id="ARBA00022705"/>
    </source>
</evidence>
<dbReference type="GO" id="GO:0006260">
    <property type="term" value="P:DNA replication"/>
    <property type="evidence" value="ECO:0007669"/>
    <property type="project" value="UniProtKB-KW"/>
</dbReference>
<keyword evidence="2" id="KW-1048">Host nucleus</keyword>
<evidence type="ECO:0000256" key="5">
    <source>
        <dbReference type="ARBA" id="ARBA00022840"/>
    </source>
</evidence>
<evidence type="ECO:0000256" key="4">
    <source>
        <dbReference type="ARBA" id="ARBA00022741"/>
    </source>
</evidence>
<dbReference type="InterPro" id="IPR027417">
    <property type="entry name" value="P-loop_NTPase"/>
</dbReference>
<feature type="region of interest" description="Disordered" evidence="6">
    <location>
        <begin position="1"/>
        <end position="23"/>
    </location>
</feature>
<evidence type="ECO:0000313" key="8">
    <source>
        <dbReference type="EMBL" id="QTE03904.1"/>
    </source>
</evidence>
<accession>A0A8A4XDQ5</accession>
<organism evidence="8">
    <name type="scientific">Phylloscopus fuscatus densovirus</name>
    <dbReference type="NCBI Taxonomy" id="2794500"/>
    <lineage>
        <taxon>Viruses</taxon>
        <taxon>Monodnaviria</taxon>
        <taxon>Shotokuvirae</taxon>
        <taxon>Cossaviricota</taxon>
        <taxon>Quintoviricetes</taxon>
        <taxon>Piccovirales</taxon>
        <taxon>Parvoviridae</taxon>
        <taxon>Densovirinae</taxon>
    </lineage>
</organism>
<dbReference type="InterPro" id="IPR014015">
    <property type="entry name" value="Helicase_SF3_DNA-vir"/>
</dbReference>
<dbReference type="EMBL" id="MW046473">
    <property type="protein sequence ID" value="QTE03904.1"/>
    <property type="molecule type" value="Genomic_DNA"/>
</dbReference>
<keyword evidence="5" id="KW-0067">ATP-binding</keyword>
<proteinExistence type="predicted"/>
<comment type="subcellular location">
    <subcellularLocation>
        <location evidence="1">Host nucleus</location>
    </subcellularLocation>
</comment>
<dbReference type="PROSITE" id="PS51206">
    <property type="entry name" value="SF3_HELICASE_1"/>
    <property type="match status" value="1"/>
</dbReference>
<evidence type="ECO:0000256" key="1">
    <source>
        <dbReference type="ARBA" id="ARBA00004147"/>
    </source>
</evidence>
<keyword evidence="4" id="KW-0547">Nucleotide-binding</keyword>
<dbReference type="InterPro" id="IPR001257">
    <property type="entry name" value="Parvovirus_NS1_helicase"/>
</dbReference>
<dbReference type="GO" id="GO:0019079">
    <property type="term" value="P:viral genome replication"/>
    <property type="evidence" value="ECO:0007669"/>
    <property type="project" value="InterPro"/>
</dbReference>
<dbReference type="GO" id="GO:0042025">
    <property type="term" value="C:host cell nucleus"/>
    <property type="evidence" value="ECO:0007669"/>
    <property type="project" value="UniProtKB-SubCell"/>
</dbReference>
<sequence length="334" mass="38184">MNSPDSNSSDDDSTLPTRPATPMTAVPQQYRSHALESAAADVVGQKPLPLAQRRTRLQNACTYQRPSTLMRNVPRTNHLSFLVTLLKKYNARSVSELFDKCTFSEWQEVSALPQYHELLKTALELYIKLNLDLQRANRWQFAIKLALTHCPIVAQQNEFKKIFDLNNIDIPYFARCVYNILNEIEPKINCLRLIGSANSGKTLLANCICTPFITCYNNNHGSENEFYLSNLLNKTLILCEELYITIATAEDMKSVLGGQPLDIAKKFNEKQLLSRTPVIMTSNHERFGRGHLPPIDENALALRCYTFNFNHIVKPELKLDSYQFYLFLSNYLPL</sequence>
<feature type="domain" description="SF3 helicase" evidence="7">
    <location>
        <begin position="167"/>
        <end position="322"/>
    </location>
</feature>
<dbReference type="Gene3D" id="3.40.50.300">
    <property type="entry name" value="P-loop containing nucleotide triphosphate hydrolases"/>
    <property type="match status" value="1"/>
</dbReference>
<dbReference type="GO" id="GO:0005524">
    <property type="term" value="F:ATP binding"/>
    <property type="evidence" value="ECO:0007669"/>
    <property type="project" value="UniProtKB-KW"/>
</dbReference>
<evidence type="ECO:0000259" key="7">
    <source>
        <dbReference type="PROSITE" id="PS51206"/>
    </source>
</evidence>
<protein>
    <submittedName>
        <fullName evidence="8">Nonstructural protein</fullName>
    </submittedName>
</protein>
<reference evidence="8" key="1">
    <citation type="submission" date="2020-09" db="EMBL/GenBank/DDBJ databases">
        <title>Parvovirus dark matter in the feces of wild birds.</title>
        <authorList>
            <person name="Dai Z."/>
            <person name="Yang S."/>
            <person name="Zhang W."/>
        </authorList>
    </citation>
    <scope>NUCLEOTIDE SEQUENCE</scope>
    <source>
        <strain evidence="8">Dwb62par01</strain>
    </source>
</reference>
<evidence type="ECO:0000256" key="6">
    <source>
        <dbReference type="SAM" id="MobiDB-lite"/>
    </source>
</evidence>
<name>A0A8A4XDQ5_9VIRU</name>
<dbReference type="SUPFAM" id="SSF52540">
    <property type="entry name" value="P-loop containing nucleoside triphosphate hydrolases"/>
    <property type="match status" value="1"/>
</dbReference>
<keyword evidence="3" id="KW-0235">DNA replication</keyword>
<dbReference type="Pfam" id="PF01057">
    <property type="entry name" value="Parvo_NS1"/>
    <property type="match status" value="1"/>
</dbReference>